<evidence type="ECO:0000256" key="1">
    <source>
        <dbReference type="ARBA" id="ARBA00004141"/>
    </source>
</evidence>
<feature type="transmembrane region" description="Helical" evidence="5">
    <location>
        <begin position="111"/>
        <end position="129"/>
    </location>
</feature>
<evidence type="ECO:0000256" key="5">
    <source>
        <dbReference type="SAM" id="Phobius"/>
    </source>
</evidence>
<dbReference type="AlphaFoldDB" id="A3JXD2"/>
<reference evidence="7 8" key="1">
    <citation type="submission" date="2006-06" db="EMBL/GenBank/DDBJ databases">
        <authorList>
            <person name="Moran M.A."/>
            <person name="Ferriera S."/>
            <person name="Johnson J."/>
            <person name="Kravitz S."/>
            <person name="Beeson K."/>
            <person name="Sutton G."/>
            <person name="Rogers Y.-H."/>
            <person name="Friedman R."/>
            <person name="Frazier M."/>
            <person name="Venter J.C."/>
        </authorList>
    </citation>
    <scope>NUCLEOTIDE SEQUENCE [LARGE SCALE GENOMIC DNA]</scope>
    <source>
        <strain evidence="7 8">E-37</strain>
    </source>
</reference>
<feature type="transmembrane region" description="Helical" evidence="5">
    <location>
        <begin position="31"/>
        <end position="50"/>
    </location>
</feature>
<dbReference type="Pfam" id="PF01794">
    <property type="entry name" value="Ferric_reduct"/>
    <property type="match status" value="1"/>
</dbReference>
<keyword evidence="4 5" id="KW-0472">Membrane</keyword>
<evidence type="ECO:0000256" key="2">
    <source>
        <dbReference type="ARBA" id="ARBA00022692"/>
    </source>
</evidence>
<dbReference type="EMBL" id="AAYA01000001">
    <property type="protein sequence ID" value="EBA10168.1"/>
    <property type="molecule type" value="Genomic_DNA"/>
</dbReference>
<comment type="caution">
    <text evidence="7">The sequence shown here is derived from an EMBL/GenBank/DDBJ whole genome shotgun (WGS) entry which is preliminary data.</text>
</comment>
<gene>
    <name evidence="7" type="ORF">SSE37_19222</name>
</gene>
<dbReference type="GO" id="GO:0016020">
    <property type="term" value="C:membrane"/>
    <property type="evidence" value="ECO:0007669"/>
    <property type="project" value="UniProtKB-SubCell"/>
</dbReference>
<feature type="transmembrane region" description="Helical" evidence="5">
    <location>
        <begin position="166"/>
        <end position="185"/>
    </location>
</feature>
<evidence type="ECO:0000313" key="7">
    <source>
        <dbReference type="EMBL" id="EBA10168.1"/>
    </source>
</evidence>
<dbReference type="Proteomes" id="UP000005713">
    <property type="component" value="Unassembled WGS sequence"/>
</dbReference>
<sequence length="195" mass="20717">MRRYLIWGGLGLIAVAALGEAAFSPLLQWRQPVYIAAGFAGIVALLLVLAQPLLAGGLLPGVRMAVGRRLHRWTGAALLGAVLVHVGGLWVTSPPDMVDALTFTSPTPFSPWGVVAMWALFGTAVLAGLRNRLSARVWRLGHCVLAVVIVAGSVTHALLIEGTMGPVSKVVLCAVTVAVLLRVLLRLRVWRLVAR</sequence>
<keyword evidence="8" id="KW-1185">Reference proteome</keyword>
<protein>
    <recommendedName>
        <fullName evidence="6">Ferric oxidoreductase domain-containing protein</fullName>
    </recommendedName>
</protein>
<evidence type="ECO:0000256" key="4">
    <source>
        <dbReference type="ARBA" id="ARBA00023136"/>
    </source>
</evidence>
<organism evidence="7 8">
    <name type="scientific">Sagittula stellata (strain ATCC 700073 / DSM 11524 / E-37)</name>
    <dbReference type="NCBI Taxonomy" id="388399"/>
    <lineage>
        <taxon>Bacteria</taxon>
        <taxon>Pseudomonadati</taxon>
        <taxon>Pseudomonadota</taxon>
        <taxon>Alphaproteobacteria</taxon>
        <taxon>Rhodobacterales</taxon>
        <taxon>Roseobacteraceae</taxon>
        <taxon>Sagittula</taxon>
    </lineage>
</organism>
<evidence type="ECO:0000313" key="8">
    <source>
        <dbReference type="Proteomes" id="UP000005713"/>
    </source>
</evidence>
<evidence type="ECO:0000259" key="6">
    <source>
        <dbReference type="Pfam" id="PF01794"/>
    </source>
</evidence>
<accession>A3JXD2</accession>
<dbReference type="OrthoDB" id="7917288at2"/>
<dbReference type="eggNOG" id="COG4097">
    <property type="taxonomic scope" value="Bacteria"/>
</dbReference>
<name>A3JXD2_SAGS3</name>
<feature type="domain" description="Ferric oxidoreductase" evidence="6">
    <location>
        <begin position="41"/>
        <end position="151"/>
    </location>
</feature>
<evidence type="ECO:0000256" key="3">
    <source>
        <dbReference type="ARBA" id="ARBA00022989"/>
    </source>
</evidence>
<feature type="transmembrane region" description="Helical" evidence="5">
    <location>
        <begin position="141"/>
        <end position="160"/>
    </location>
</feature>
<keyword evidence="2 5" id="KW-0812">Transmembrane</keyword>
<dbReference type="InterPro" id="IPR013130">
    <property type="entry name" value="Fe3_Rdtase_TM_dom"/>
</dbReference>
<feature type="transmembrane region" description="Helical" evidence="5">
    <location>
        <begin position="70"/>
        <end position="91"/>
    </location>
</feature>
<dbReference type="RefSeq" id="WP_005854773.1">
    <property type="nucleotide sequence ID" value="NZ_AAYA01000001.1"/>
</dbReference>
<proteinExistence type="predicted"/>
<comment type="subcellular location">
    <subcellularLocation>
        <location evidence="1">Membrane</location>
        <topology evidence="1">Multi-pass membrane protein</topology>
    </subcellularLocation>
</comment>
<keyword evidence="3 5" id="KW-1133">Transmembrane helix</keyword>